<dbReference type="RefSeq" id="WP_209361473.1">
    <property type="nucleotide sequence ID" value="NZ_JAGISH010000007.1"/>
</dbReference>
<gene>
    <name evidence="1" type="ORF">J5474_13670</name>
</gene>
<comment type="caution">
    <text evidence="1">The sequence shown here is derived from an EMBL/GenBank/DDBJ whole genome shotgun (WGS) entry which is preliminary data.</text>
</comment>
<protein>
    <submittedName>
        <fullName evidence="1">Hydratase</fullName>
    </submittedName>
</protein>
<dbReference type="EMBL" id="JAGISH010000007">
    <property type="protein sequence ID" value="MBP0483535.1"/>
    <property type="molecule type" value="Genomic_DNA"/>
</dbReference>
<organism evidence="1 2">
    <name type="scientific">Sagittula salina</name>
    <dbReference type="NCBI Taxonomy" id="2820268"/>
    <lineage>
        <taxon>Bacteria</taxon>
        <taxon>Pseudomonadati</taxon>
        <taxon>Pseudomonadota</taxon>
        <taxon>Alphaproteobacteria</taxon>
        <taxon>Rhodobacterales</taxon>
        <taxon>Roseobacteraceae</taxon>
        <taxon>Sagittula</taxon>
    </lineage>
</organism>
<reference evidence="1" key="1">
    <citation type="submission" date="2021-03" db="EMBL/GenBank/DDBJ databases">
        <title>Sagittula salina sp. nov. strain M10.9X isolated from the marine waste.</title>
        <authorList>
            <person name="Satari L."/>
            <person name="Molina-Menor E."/>
            <person name="Vidal-Verdu A."/>
            <person name="Pascual J."/>
            <person name="Pereto J."/>
            <person name="Porcar M."/>
        </authorList>
    </citation>
    <scope>NUCLEOTIDE SEQUENCE</scope>
    <source>
        <strain evidence="1">M10.9X</strain>
    </source>
</reference>
<name>A0A940MKL3_9RHOB</name>
<dbReference type="SUPFAM" id="SSF56529">
    <property type="entry name" value="FAH"/>
    <property type="match status" value="1"/>
</dbReference>
<keyword evidence="2" id="KW-1185">Reference proteome</keyword>
<dbReference type="Proteomes" id="UP000675940">
    <property type="component" value="Unassembled WGS sequence"/>
</dbReference>
<evidence type="ECO:0000313" key="1">
    <source>
        <dbReference type="EMBL" id="MBP0483535.1"/>
    </source>
</evidence>
<sequence>MTLTDRFAEALIRAHDAAKDDPSKDFPHSSYSAPQGVPTYAEALEIQTRVMAHLGSVGGFKVGPLFPGEPVIAPIPLRQVFVSGAEVPARDPLGIELEMGFELMRPPAPEMRSAPQDFFRPRIVLELVDRRLPGDGHDPLVKLADMQLNAGLVLGAALDGWDGRDFTTFDASLRCGDTQVIDGSVSVPGGSALENLRLFLDHVGDHCGGLRKGQVVITGSVSGCEWFPPGTDVVGLIEGFDPIACRITRA</sequence>
<dbReference type="Gene3D" id="3.90.850.10">
    <property type="entry name" value="Fumarylacetoacetase-like, C-terminal domain"/>
    <property type="match status" value="1"/>
</dbReference>
<dbReference type="AlphaFoldDB" id="A0A940MKL3"/>
<dbReference type="GO" id="GO:0003824">
    <property type="term" value="F:catalytic activity"/>
    <property type="evidence" value="ECO:0007669"/>
    <property type="project" value="InterPro"/>
</dbReference>
<accession>A0A940MKL3</accession>
<dbReference type="InterPro" id="IPR036663">
    <property type="entry name" value="Fumarylacetoacetase_C_sf"/>
</dbReference>
<evidence type="ECO:0000313" key="2">
    <source>
        <dbReference type="Proteomes" id="UP000675940"/>
    </source>
</evidence>
<proteinExistence type="predicted"/>